<protein>
    <submittedName>
        <fullName evidence="2">Uncharacterized protein</fullName>
    </submittedName>
</protein>
<keyword evidence="3" id="KW-1185">Reference proteome</keyword>
<evidence type="ECO:0000313" key="2">
    <source>
        <dbReference type="EMBL" id="KAG0565184.1"/>
    </source>
</evidence>
<proteinExistence type="predicted"/>
<organism evidence="2 3">
    <name type="scientific">Ceratodon purpureus</name>
    <name type="common">Fire moss</name>
    <name type="synonym">Dicranum purpureum</name>
    <dbReference type="NCBI Taxonomy" id="3225"/>
    <lineage>
        <taxon>Eukaryota</taxon>
        <taxon>Viridiplantae</taxon>
        <taxon>Streptophyta</taxon>
        <taxon>Embryophyta</taxon>
        <taxon>Bryophyta</taxon>
        <taxon>Bryophytina</taxon>
        <taxon>Bryopsida</taxon>
        <taxon>Dicranidae</taxon>
        <taxon>Pseudoditrichales</taxon>
        <taxon>Ditrichaceae</taxon>
        <taxon>Ceratodon</taxon>
    </lineage>
</organism>
<feature type="region of interest" description="Disordered" evidence="1">
    <location>
        <begin position="38"/>
        <end position="65"/>
    </location>
</feature>
<dbReference type="AlphaFoldDB" id="A0A8T0H469"/>
<gene>
    <name evidence="2" type="ORF">KC19_8G171100</name>
</gene>
<sequence>MARGGSDLGDRWKGGGGGNGGGGILLGVWGSGIGRRARGLTDQGTGRRTACLNVPGAASSTSWGCGEEGRKVEEESTRIYLPIAVYRVVTLCGGEALRAELQGNRSPQHPSHHL</sequence>
<evidence type="ECO:0000313" key="3">
    <source>
        <dbReference type="Proteomes" id="UP000822688"/>
    </source>
</evidence>
<evidence type="ECO:0000256" key="1">
    <source>
        <dbReference type="SAM" id="MobiDB-lite"/>
    </source>
</evidence>
<name>A0A8T0H469_CERPU</name>
<reference evidence="2" key="1">
    <citation type="submission" date="2020-06" db="EMBL/GenBank/DDBJ databases">
        <title>WGS assembly of Ceratodon purpureus strain R40.</title>
        <authorList>
            <person name="Carey S.B."/>
            <person name="Jenkins J."/>
            <person name="Shu S."/>
            <person name="Lovell J.T."/>
            <person name="Sreedasyam A."/>
            <person name="Maumus F."/>
            <person name="Tiley G.P."/>
            <person name="Fernandez-Pozo N."/>
            <person name="Barry K."/>
            <person name="Chen C."/>
            <person name="Wang M."/>
            <person name="Lipzen A."/>
            <person name="Daum C."/>
            <person name="Saski C.A."/>
            <person name="Payton A.C."/>
            <person name="Mcbreen J.C."/>
            <person name="Conrad R.E."/>
            <person name="Kollar L.M."/>
            <person name="Olsson S."/>
            <person name="Huttunen S."/>
            <person name="Landis J.B."/>
            <person name="Wickett N.J."/>
            <person name="Johnson M.G."/>
            <person name="Rensing S.A."/>
            <person name="Grimwood J."/>
            <person name="Schmutz J."/>
            <person name="Mcdaniel S.F."/>
        </authorList>
    </citation>
    <scope>NUCLEOTIDE SEQUENCE</scope>
    <source>
        <strain evidence="2">R40</strain>
    </source>
</reference>
<accession>A0A8T0H469</accession>
<dbReference type="Proteomes" id="UP000822688">
    <property type="component" value="Chromosome 8"/>
</dbReference>
<comment type="caution">
    <text evidence="2">The sequence shown here is derived from an EMBL/GenBank/DDBJ whole genome shotgun (WGS) entry which is preliminary data.</text>
</comment>
<dbReference type="EMBL" id="CM026429">
    <property type="protein sequence ID" value="KAG0565184.1"/>
    <property type="molecule type" value="Genomic_DNA"/>
</dbReference>